<dbReference type="GO" id="GO:0009451">
    <property type="term" value="P:RNA modification"/>
    <property type="evidence" value="ECO:0007669"/>
    <property type="project" value="InterPro"/>
</dbReference>
<dbReference type="InterPro" id="IPR011990">
    <property type="entry name" value="TPR-like_helical_dom_sf"/>
</dbReference>
<evidence type="ECO:0000256" key="2">
    <source>
        <dbReference type="PROSITE-ProRule" id="PRU00708"/>
    </source>
</evidence>
<feature type="repeat" description="PPR" evidence="2">
    <location>
        <begin position="172"/>
        <end position="206"/>
    </location>
</feature>
<dbReference type="FunFam" id="1.25.40.10:FF:000344">
    <property type="entry name" value="Pentatricopeptide repeat-containing protein"/>
    <property type="match status" value="1"/>
</dbReference>
<organism evidence="3 4">
    <name type="scientific">Quillaja saponaria</name>
    <name type="common">Soap bark tree</name>
    <dbReference type="NCBI Taxonomy" id="32244"/>
    <lineage>
        <taxon>Eukaryota</taxon>
        <taxon>Viridiplantae</taxon>
        <taxon>Streptophyta</taxon>
        <taxon>Embryophyta</taxon>
        <taxon>Tracheophyta</taxon>
        <taxon>Spermatophyta</taxon>
        <taxon>Magnoliopsida</taxon>
        <taxon>eudicotyledons</taxon>
        <taxon>Gunneridae</taxon>
        <taxon>Pentapetalae</taxon>
        <taxon>rosids</taxon>
        <taxon>fabids</taxon>
        <taxon>Fabales</taxon>
        <taxon>Quillajaceae</taxon>
        <taxon>Quillaja</taxon>
    </lineage>
</organism>
<dbReference type="InterPro" id="IPR002885">
    <property type="entry name" value="PPR_rpt"/>
</dbReference>
<dbReference type="AlphaFoldDB" id="A0AAD7KT42"/>
<protein>
    <submittedName>
        <fullName evidence="3">Pentatricopeptide repeat</fullName>
    </submittedName>
</protein>
<dbReference type="InterPro" id="IPR046960">
    <property type="entry name" value="PPR_At4g14850-like_plant"/>
</dbReference>
<accession>A0AAD7KT42</accession>
<dbReference type="NCBIfam" id="TIGR00756">
    <property type="entry name" value="PPR"/>
    <property type="match status" value="1"/>
</dbReference>
<reference evidence="3" key="1">
    <citation type="journal article" date="2023" name="Science">
        <title>Elucidation of the pathway for biosynthesis of saponin adjuvants from the soapbark tree.</title>
        <authorList>
            <person name="Reed J."/>
            <person name="Orme A."/>
            <person name="El-Demerdash A."/>
            <person name="Owen C."/>
            <person name="Martin L.B.B."/>
            <person name="Misra R.C."/>
            <person name="Kikuchi S."/>
            <person name="Rejzek M."/>
            <person name="Martin A.C."/>
            <person name="Harkess A."/>
            <person name="Leebens-Mack J."/>
            <person name="Louveau T."/>
            <person name="Stephenson M.J."/>
            <person name="Osbourn A."/>
        </authorList>
    </citation>
    <scope>NUCLEOTIDE SEQUENCE</scope>
    <source>
        <strain evidence="3">S10</strain>
    </source>
</reference>
<proteinExistence type="predicted"/>
<evidence type="ECO:0000313" key="4">
    <source>
        <dbReference type="Proteomes" id="UP001163823"/>
    </source>
</evidence>
<dbReference type="Pfam" id="PF01535">
    <property type="entry name" value="PPR"/>
    <property type="match status" value="3"/>
</dbReference>
<comment type="caution">
    <text evidence="3">The sequence shown here is derived from an EMBL/GenBank/DDBJ whole genome shotgun (WGS) entry which is preliminary data.</text>
</comment>
<keyword evidence="4" id="KW-1185">Reference proteome</keyword>
<dbReference type="Gene3D" id="1.25.40.10">
    <property type="entry name" value="Tetratricopeptide repeat domain"/>
    <property type="match status" value="2"/>
</dbReference>
<dbReference type="KEGG" id="qsa:O6P43_030345"/>
<dbReference type="GO" id="GO:0003723">
    <property type="term" value="F:RNA binding"/>
    <property type="evidence" value="ECO:0007669"/>
    <property type="project" value="InterPro"/>
</dbReference>
<feature type="repeat" description="PPR" evidence="2">
    <location>
        <begin position="71"/>
        <end position="105"/>
    </location>
</feature>
<sequence length="251" mass="28018">MSRKTALYLSSLLRKCTPFSAISQAKQCHAQILVHGFLSDVTLQTDLLFVYSRCGFLLDARQVFDRMVKRNMHSWNILIASYVDNSLNTDAIIVFNKFKEMGLQPDHYTLPPLFKASAGIGDTSLGKMFHGWVIRLGFEEHVIVGSSVLEFYVKCGIINDARRVFSNMSCKDSVVWNLMISGFGRAGFCSDAITCFREMLFNGSKMGSMTVPSILNVCGKQGDLMKGKEIHGHVVKSSTFSVDAAIRQFID</sequence>
<evidence type="ECO:0000256" key="1">
    <source>
        <dbReference type="ARBA" id="ARBA00022737"/>
    </source>
</evidence>
<dbReference type="Proteomes" id="UP001163823">
    <property type="component" value="Chromosome 13"/>
</dbReference>
<evidence type="ECO:0000313" key="3">
    <source>
        <dbReference type="EMBL" id="KAJ7945257.1"/>
    </source>
</evidence>
<dbReference type="PANTHER" id="PTHR47926">
    <property type="entry name" value="PENTATRICOPEPTIDE REPEAT-CONTAINING PROTEIN"/>
    <property type="match status" value="1"/>
</dbReference>
<dbReference type="EMBL" id="JARAOO010000013">
    <property type="protein sequence ID" value="KAJ7945257.1"/>
    <property type="molecule type" value="Genomic_DNA"/>
</dbReference>
<name>A0AAD7KT42_QUISA</name>
<keyword evidence="1" id="KW-0677">Repeat</keyword>
<gene>
    <name evidence="3" type="ORF">O6P43_030345</name>
</gene>
<dbReference type="PROSITE" id="PS51375">
    <property type="entry name" value="PPR"/>
    <property type="match status" value="2"/>
</dbReference>